<dbReference type="Proteomes" id="UP001292094">
    <property type="component" value="Unassembled WGS sequence"/>
</dbReference>
<comment type="caution">
    <text evidence="1">The sequence shown here is derived from an EMBL/GenBank/DDBJ whole genome shotgun (WGS) entry which is preliminary data.</text>
</comment>
<reference evidence="1" key="1">
    <citation type="submission" date="2023-11" db="EMBL/GenBank/DDBJ databases">
        <title>Genome assemblies of two species of porcelain crab, Petrolisthes cinctipes and Petrolisthes manimaculis (Anomura: Porcellanidae).</title>
        <authorList>
            <person name="Angst P."/>
        </authorList>
    </citation>
    <scope>NUCLEOTIDE SEQUENCE</scope>
    <source>
        <strain evidence="1">PB745_02</strain>
        <tissue evidence="1">Gill</tissue>
    </source>
</reference>
<keyword evidence="2" id="KW-1185">Reference proteome</keyword>
<protein>
    <submittedName>
        <fullName evidence="1">Uncharacterized protein</fullName>
    </submittedName>
</protein>
<gene>
    <name evidence="1" type="ORF">Pmani_003448</name>
</gene>
<proteinExistence type="predicted"/>
<dbReference type="AlphaFoldDB" id="A0AAE1QFX3"/>
<evidence type="ECO:0000313" key="1">
    <source>
        <dbReference type="EMBL" id="KAK4326025.1"/>
    </source>
</evidence>
<sequence>MCPDTVVVVTKGDQALSNRSISLDGLIPCNHEEADSGIFTHALFAAKQQMTSVLLKACDTDVLIVAVSVFATLQDAGMEMLWVEFGQGKFMK</sequence>
<organism evidence="1 2">
    <name type="scientific">Petrolisthes manimaculis</name>
    <dbReference type="NCBI Taxonomy" id="1843537"/>
    <lineage>
        <taxon>Eukaryota</taxon>
        <taxon>Metazoa</taxon>
        <taxon>Ecdysozoa</taxon>
        <taxon>Arthropoda</taxon>
        <taxon>Crustacea</taxon>
        <taxon>Multicrustacea</taxon>
        <taxon>Malacostraca</taxon>
        <taxon>Eumalacostraca</taxon>
        <taxon>Eucarida</taxon>
        <taxon>Decapoda</taxon>
        <taxon>Pleocyemata</taxon>
        <taxon>Anomura</taxon>
        <taxon>Galatheoidea</taxon>
        <taxon>Porcellanidae</taxon>
        <taxon>Petrolisthes</taxon>
    </lineage>
</organism>
<name>A0AAE1QFX3_9EUCA</name>
<accession>A0AAE1QFX3</accession>
<dbReference type="EMBL" id="JAWZYT010000253">
    <property type="protein sequence ID" value="KAK4326025.1"/>
    <property type="molecule type" value="Genomic_DNA"/>
</dbReference>
<evidence type="ECO:0000313" key="2">
    <source>
        <dbReference type="Proteomes" id="UP001292094"/>
    </source>
</evidence>